<dbReference type="EMBL" id="ML010503">
    <property type="protein sequence ID" value="RKO96014.1"/>
    <property type="molecule type" value="Genomic_DNA"/>
</dbReference>
<name>A0A4P9WS94_9FUNG</name>
<gene>
    <name evidence="2" type="ORF">CAUPRSCDRAFT_12285</name>
</gene>
<organism evidence="2 3">
    <name type="scientific">Caulochytrium protostelioides</name>
    <dbReference type="NCBI Taxonomy" id="1555241"/>
    <lineage>
        <taxon>Eukaryota</taxon>
        <taxon>Fungi</taxon>
        <taxon>Fungi incertae sedis</taxon>
        <taxon>Chytridiomycota</taxon>
        <taxon>Chytridiomycota incertae sedis</taxon>
        <taxon>Chytridiomycetes</taxon>
        <taxon>Caulochytriales</taxon>
        <taxon>Caulochytriaceae</taxon>
        <taxon>Caulochytrium</taxon>
    </lineage>
</organism>
<dbReference type="Proteomes" id="UP000268535">
    <property type="component" value="Unassembled WGS sequence"/>
</dbReference>
<accession>A0A4P9WS94</accession>
<evidence type="ECO:0000313" key="2">
    <source>
        <dbReference type="EMBL" id="RKO96014.1"/>
    </source>
</evidence>
<feature type="chain" id="PRO_5020985076" evidence="1">
    <location>
        <begin position="25"/>
        <end position="462"/>
    </location>
</feature>
<sequence>MLLLAACTRCAWLVILLLVTVASSAPTGLELEPKPDWSNWLNSNSKYALIRNTLRWSPAEAVVKYHGFKEMQELRANDFEDAWLVTGFEDDVVELENFASSTLAKGDLNAQTQQHSTQTAPWNLFKDMLCNVAHVYSTTQVAPNLKSPVVALNTKIRKAKSNRQVSLEELVLTIMASDAKHQAAPEQLINNWPELDLSPSEIGPTSQDANFQRRIDLICFMTLANIRKQSGQVATPSYWETSSNVPQAVTQLNSLIAKGYLSDGVTTKSILKDAERQALASYIVNRAARHVRSIYDKADARMTLLLPELRANKTPLKEDVAITSAEEGLLDYMIMKLLWCDSLHLSAIYKRIRPSASRGNWFFQSRRQGSFEFTNAILKTFVTHSVTDPGKLPWFADRLTNELKRMATVLAEMSDTTSSSFVGSSTRGWPVEEGTQVLELSDSMVLEDGWHHLSVIGKPRPI</sequence>
<protein>
    <submittedName>
        <fullName evidence="2">Uncharacterized protein</fullName>
    </submittedName>
</protein>
<reference evidence="3" key="1">
    <citation type="journal article" date="2018" name="Nat. Microbiol.">
        <title>Leveraging single-cell genomics to expand the fungal tree of life.</title>
        <authorList>
            <person name="Ahrendt S.R."/>
            <person name="Quandt C.A."/>
            <person name="Ciobanu D."/>
            <person name="Clum A."/>
            <person name="Salamov A."/>
            <person name="Andreopoulos B."/>
            <person name="Cheng J.F."/>
            <person name="Woyke T."/>
            <person name="Pelin A."/>
            <person name="Henrissat B."/>
            <person name="Reynolds N.K."/>
            <person name="Benny G.L."/>
            <person name="Smith M.E."/>
            <person name="James T.Y."/>
            <person name="Grigoriev I.V."/>
        </authorList>
    </citation>
    <scope>NUCLEOTIDE SEQUENCE [LARGE SCALE GENOMIC DNA]</scope>
    <source>
        <strain evidence="3">ATCC 52028</strain>
    </source>
</reference>
<evidence type="ECO:0000256" key="1">
    <source>
        <dbReference type="SAM" id="SignalP"/>
    </source>
</evidence>
<dbReference type="AlphaFoldDB" id="A0A4P9WS94"/>
<evidence type="ECO:0000313" key="3">
    <source>
        <dbReference type="Proteomes" id="UP000268535"/>
    </source>
</evidence>
<keyword evidence="1" id="KW-0732">Signal</keyword>
<feature type="signal peptide" evidence="1">
    <location>
        <begin position="1"/>
        <end position="24"/>
    </location>
</feature>
<proteinExistence type="predicted"/>